<evidence type="ECO:0000313" key="1">
    <source>
        <dbReference type="EMBL" id="QNA44913.1"/>
    </source>
</evidence>
<proteinExistence type="predicted"/>
<dbReference type="InterPro" id="IPR058148">
    <property type="entry name" value="M949_RS01915-like_dom"/>
</dbReference>
<protein>
    <recommendedName>
        <fullName evidence="3">Lipoprotein</fullName>
    </recommendedName>
</protein>
<organism evidence="1 2">
    <name type="scientific">Lacibacter sediminis</name>
    <dbReference type="NCBI Taxonomy" id="2760713"/>
    <lineage>
        <taxon>Bacteria</taxon>
        <taxon>Pseudomonadati</taxon>
        <taxon>Bacteroidota</taxon>
        <taxon>Chitinophagia</taxon>
        <taxon>Chitinophagales</taxon>
        <taxon>Chitinophagaceae</taxon>
        <taxon>Lacibacter</taxon>
    </lineage>
</organism>
<dbReference type="EMBL" id="CP060007">
    <property type="protein sequence ID" value="QNA44913.1"/>
    <property type="molecule type" value="Genomic_DNA"/>
</dbReference>
<dbReference type="Proteomes" id="UP000515344">
    <property type="component" value="Chromosome"/>
</dbReference>
<dbReference type="KEGG" id="lacs:H4075_01555"/>
<reference evidence="2" key="1">
    <citation type="submission" date="2020-08" db="EMBL/GenBank/DDBJ databases">
        <title>Lacibacter sp. S13-6-6 genome sequencing.</title>
        <authorList>
            <person name="Jin L."/>
        </authorList>
    </citation>
    <scope>NUCLEOTIDE SEQUENCE [LARGE SCALE GENOMIC DNA]</scope>
    <source>
        <strain evidence="2">S13-6-6</strain>
    </source>
</reference>
<dbReference type="AlphaFoldDB" id="A0A7G5XHG0"/>
<accession>A0A7G5XHG0</accession>
<evidence type="ECO:0008006" key="3">
    <source>
        <dbReference type="Google" id="ProtNLM"/>
    </source>
</evidence>
<sequence>MMRCCVLLFLFSLMLSCKNKKQESNKAPVVQDEKVVSEVEEVTAAVSALLPLPSSYQLKRAKKWHDVSGENWLVLYETGAYIEKGQTNASAKLSAVLFQKTDSGFVTKWKMMDEINNCGLDIVCSFYDDHLTITDLDSNGLAEITMLYALSCKGDVSPNEKKLIMYEGAQKYAIRGEELMLLQKDTIGGSWKADTAFSNAPKAFLAYAVERWQKFGKQEYQ</sequence>
<dbReference type="NCBIfam" id="NF046077">
    <property type="entry name" value="LPS_M949_RS01915"/>
    <property type="match status" value="1"/>
</dbReference>
<dbReference type="PROSITE" id="PS51257">
    <property type="entry name" value="PROKAR_LIPOPROTEIN"/>
    <property type="match status" value="1"/>
</dbReference>
<dbReference type="RefSeq" id="WP_182803510.1">
    <property type="nucleotide sequence ID" value="NZ_CP060007.1"/>
</dbReference>
<evidence type="ECO:0000313" key="2">
    <source>
        <dbReference type="Proteomes" id="UP000515344"/>
    </source>
</evidence>
<gene>
    <name evidence="1" type="ORF">H4075_01555</name>
</gene>
<keyword evidence="2" id="KW-1185">Reference proteome</keyword>
<name>A0A7G5XHG0_9BACT</name>